<keyword evidence="3" id="KW-1185">Reference proteome</keyword>
<organism evidence="2 3">
    <name type="scientific">Pseudoalteromonas nigrifaciens</name>
    <dbReference type="NCBI Taxonomy" id="28109"/>
    <lineage>
        <taxon>Bacteria</taxon>
        <taxon>Pseudomonadati</taxon>
        <taxon>Pseudomonadota</taxon>
        <taxon>Gammaproteobacteria</taxon>
        <taxon>Alteromonadales</taxon>
        <taxon>Pseudoalteromonadaceae</taxon>
        <taxon>Pseudoalteromonas</taxon>
    </lineage>
</organism>
<evidence type="ECO:0000313" key="3">
    <source>
        <dbReference type="Proteomes" id="UP000198329"/>
    </source>
</evidence>
<feature type="compositionally biased region" description="Basic and acidic residues" evidence="1">
    <location>
        <begin position="77"/>
        <end position="88"/>
    </location>
</feature>
<reference evidence="2 3" key="1">
    <citation type="submission" date="2015-03" db="EMBL/GenBank/DDBJ databases">
        <authorList>
            <person name="Xie B.-B."/>
            <person name="Rong J.-C."/>
            <person name="Qin Q.-L."/>
            <person name="Zhang Y.-Z."/>
        </authorList>
    </citation>
    <scope>NUCLEOTIDE SEQUENCE [LARGE SCALE GENOMIC DNA]</scope>
    <source>
        <strain evidence="2 3">KMM 661</strain>
    </source>
</reference>
<evidence type="ECO:0000313" key="2">
    <source>
        <dbReference type="EMBL" id="ASM54822.1"/>
    </source>
</evidence>
<feature type="region of interest" description="Disordered" evidence="1">
    <location>
        <begin position="77"/>
        <end position="103"/>
    </location>
</feature>
<dbReference type="GeneID" id="300942471"/>
<dbReference type="RefSeq" id="WP_011328850.1">
    <property type="nucleotide sequence ID" value="NZ_BJXZ01000005.1"/>
</dbReference>
<evidence type="ECO:0000256" key="1">
    <source>
        <dbReference type="SAM" id="MobiDB-lite"/>
    </source>
</evidence>
<dbReference type="KEGG" id="png:PNIG_a2847"/>
<evidence type="ECO:0008006" key="4">
    <source>
        <dbReference type="Google" id="ProtNLM"/>
    </source>
</evidence>
<dbReference type="Proteomes" id="UP000198329">
    <property type="component" value="Chromosome I"/>
</dbReference>
<dbReference type="EMBL" id="CP011036">
    <property type="protein sequence ID" value="ASM54822.1"/>
    <property type="molecule type" value="Genomic_DNA"/>
</dbReference>
<gene>
    <name evidence="2" type="ORF">PNIG_a2847</name>
</gene>
<accession>A0AAC9UJN7</accession>
<name>A0AAC9UJN7_9GAMM</name>
<dbReference type="AlphaFoldDB" id="A0AAC9UJN7"/>
<proteinExistence type="predicted"/>
<protein>
    <recommendedName>
        <fullName evidence="4">Orphan protein</fullName>
    </recommendedName>
</protein>
<sequence>MINNISSNSASLVLQQSSQTAKLTTAQSDFVKQTLAEFDAENLTAENALSIQAALKEQGIAPTKELAELMGELEFDAKSIGDDARPEGQRPPPPPKNSIEQVNTKDVVSYLDELLAQYSSQLNDEDKSSILSAVQEKFALSQGDSILSVKA</sequence>